<keyword evidence="2" id="KW-0812">Transmembrane</keyword>
<accession>A0A1I3L6K2</accession>
<keyword evidence="2" id="KW-0472">Membrane</keyword>
<organism evidence="3 4">
    <name type="scientific">Planctomicrobium piriforme</name>
    <dbReference type="NCBI Taxonomy" id="1576369"/>
    <lineage>
        <taxon>Bacteria</taxon>
        <taxon>Pseudomonadati</taxon>
        <taxon>Planctomycetota</taxon>
        <taxon>Planctomycetia</taxon>
        <taxon>Planctomycetales</taxon>
        <taxon>Planctomycetaceae</taxon>
        <taxon>Planctomicrobium</taxon>
    </lineage>
</organism>
<evidence type="ECO:0000313" key="3">
    <source>
        <dbReference type="EMBL" id="SFI80299.1"/>
    </source>
</evidence>
<dbReference type="RefSeq" id="WP_092051939.1">
    <property type="nucleotide sequence ID" value="NZ_FOQD01000012.1"/>
</dbReference>
<gene>
    <name evidence="3" type="ORF">SAMN05421753_112154</name>
</gene>
<dbReference type="AlphaFoldDB" id="A0A1I3L6K2"/>
<feature type="transmembrane region" description="Helical" evidence="2">
    <location>
        <begin position="64"/>
        <end position="83"/>
    </location>
</feature>
<proteinExistence type="predicted"/>
<evidence type="ECO:0000313" key="4">
    <source>
        <dbReference type="Proteomes" id="UP000199518"/>
    </source>
</evidence>
<feature type="transmembrane region" description="Helical" evidence="2">
    <location>
        <begin position="20"/>
        <end position="44"/>
    </location>
</feature>
<evidence type="ECO:0000256" key="1">
    <source>
        <dbReference type="SAM" id="Coils"/>
    </source>
</evidence>
<keyword evidence="2" id="KW-1133">Transmembrane helix</keyword>
<sequence length="289" mass="33220">MSEAQQSDIDIVVRWAKKHVWWIGTVFVVLCLIPYVPIIVALLFSKSQEWRVINPNEFGDSFGFLNAVMSSLAFGGVLFTVFLQDRQLRKQDQQLDMQREELGLQREEMKESRTELKRSADAQKEMIEMQLCQSYLAAQSALLQHYASADGGHDAQKVKRSVDPLEDVIDRIGSHVGRIIARQPVDRVEFWQRLEGRCRHILGHLKLGRRADAVDLNEKLIDELKRWIPGFDGKDSITESFIANDLLPTLVRIRHLERDEPCDVEKERLQIICSHLSAMIVTGCDVRKD</sequence>
<protein>
    <recommendedName>
        <fullName evidence="5">Phage abortive infection protein</fullName>
    </recommendedName>
</protein>
<reference evidence="4" key="1">
    <citation type="submission" date="2016-10" db="EMBL/GenBank/DDBJ databases">
        <authorList>
            <person name="Varghese N."/>
            <person name="Submissions S."/>
        </authorList>
    </citation>
    <scope>NUCLEOTIDE SEQUENCE [LARGE SCALE GENOMIC DNA]</scope>
    <source>
        <strain evidence="4">DSM 26348</strain>
    </source>
</reference>
<dbReference type="OrthoDB" id="6678638at2"/>
<evidence type="ECO:0008006" key="5">
    <source>
        <dbReference type="Google" id="ProtNLM"/>
    </source>
</evidence>
<evidence type="ECO:0000256" key="2">
    <source>
        <dbReference type="SAM" id="Phobius"/>
    </source>
</evidence>
<dbReference type="EMBL" id="FOQD01000012">
    <property type="protein sequence ID" value="SFI80299.1"/>
    <property type="molecule type" value="Genomic_DNA"/>
</dbReference>
<name>A0A1I3L6K2_9PLAN</name>
<keyword evidence="1" id="KW-0175">Coiled coil</keyword>
<feature type="coiled-coil region" evidence="1">
    <location>
        <begin position="88"/>
        <end position="126"/>
    </location>
</feature>
<dbReference type="Proteomes" id="UP000199518">
    <property type="component" value="Unassembled WGS sequence"/>
</dbReference>
<keyword evidence="4" id="KW-1185">Reference proteome</keyword>